<keyword evidence="1" id="KW-0175">Coiled coil</keyword>
<feature type="non-terminal residue" evidence="2">
    <location>
        <position position="1"/>
    </location>
</feature>
<dbReference type="AlphaFoldDB" id="A0A367JZ70"/>
<proteinExistence type="predicted"/>
<accession>A0A367JZ70</accession>
<gene>
    <name evidence="2" type="ORF">CU098_000313</name>
</gene>
<keyword evidence="3" id="KW-1185">Reference proteome</keyword>
<evidence type="ECO:0000313" key="3">
    <source>
        <dbReference type="Proteomes" id="UP000253551"/>
    </source>
</evidence>
<dbReference type="InterPro" id="IPR011989">
    <property type="entry name" value="ARM-like"/>
</dbReference>
<evidence type="ECO:0000313" key="2">
    <source>
        <dbReference type="EMBL" id="RCH95179.1"/>
    </source>
</evidence>
<evidence type="ECO:0000256" key="1">
    <source>
        <dbReference type="SAM" id="Coils"/>
    </source>
</evidence>
<sequence>PSQISIDPEGKVLFVIEMPSIDRDVLIGTAKDSDNLMDRIMAYGELVKSGSRPALKAVHEAILKEPFYGVRIQCAKSLAKLNSTYSLQILSELLDNETDPLALFLIVGAANIVDDQLRNSLLQLLKRENLPYRAHAAALISLAQQKNPEDLKYLLQVAKDDSKLGQHGIIRGGALKALGVHRSEEGFKYLLSRVGYNKEPLRARPTAIQGLILSAEWQSDSLKKAAIEVLETLIRDPNSSVRMTAASGLVKLNASSKYAAIEATRFMYPKDEQSSLNRKLNELRFGNSDDAQDQITTQKEVIEKLEARLKKLEEKLTLQELKDTLKQ</sequence>
<dbReference type="Gene3D" id="1.25.10.10">
    <property type="entry name" value="Leucine-rich Repeat Variant"/>
    <property type="match status" value="1"/>
</dbReference>
<dbReference type="SUPFAM" id="SSF48371">
    <property type="entry name" value="ARM repeat"/>
    <property type="match status" value="1"/>
</dbReference>
<dbReference type="Proteomes" id="UP000253551">
    <property type="component" value="Unassembled WGS sequence"/>
</dbReference>
<dbReference type="OrthoDB" id="79562at2759"/>
<protein>
    <recommendedName>
        <fullName evidence="4">HEAT repeat domain-containing protein</fullName>
    </recommendedName>
</protein>
<name>A0A367JZ70_RHIST</name>
<feature type="coiled-coil region" evidence="1">
    <location>
        <begin position="288"/>
        <end position="322"/>
    </location>
</feature>
<organism evidence="2 3">
    <name type="scientific">Rhizopus stolonifer</name>
    <name type="common">Rhizopus nigricans</name>
    <dbReference type="NCBI Taxonomy" id="4846"/>
    <lineage>
        <taxon>Eukaryota</taxon>
        <taxon>Fungi</taxon>
        <taxon>Fungi incertae sedis</taxon>
        <taxon>Mucoromycota</taxon>
        <taxon>Mucoromycotina</taxon>
        <taxon>Mucoromycetes</taxon>
        <taxon>Mucorales</taxon>
        <taxon>Mucorineae</taxon>
        <taxon>Rhizopodaceae</taxon>
        <taxon>Rhizopus</taxon>
    </lineage>
</organism>
<reference evidence="2 3" key="1">
    <citation type="journal article" date="2018" name="G3 (Bethesda)">
        <title>Phylogenetic and Phylogenomic Definition of Rhizopus Species.</title>
        <authorList>
            <person name="Gryganskyi A.P."/>
            <person name="Golan J."/>
            <person name="Dolatabadi S."/>
            <person name="Mondo S."/>
            <person name="Robb S."/>
            <person name="Idnurm A."/>
            <person name="Muszewska A."/>
            <person name="Steczkiewicz K."/>
            <person name="Masonjones S."/>
            <person name="Liao H.L."/>
            <person name="Gajdeczka M.T."/>
            <person name="Anike F."/>
            <person name="Vuek A."/>
            <person name="Anishchenko I.M."/>
            <person name="Voigt K."/>
            <person name="de Hoog G.S."/>
            <person name="Smith M.E."/>
            <person name="Heitman J."/>
            <person name="Vilgalys R."/>
            <person name="Stajich J.E."/>
        </authorList>
    </citation>
    <scope>NUCLEOTIDE SEQUENCE [LARGE SCALE GENOMIC DNA]</scope>
    <source>
        <strain evidence="2 3">LSU 92-RS-03</strain>
    </source>
</reference>
<dbReference type="EMBL" id="PJQM01002462">
    <property type="protein sequence ID" value="RCH95179.1"/>
    <property type="molecule type" value="Genomic_DNA"/>
</dbReference>
<comment type="caution">
    <text evidence="2">The sequence shown here is derived from an EMBL/GenBank/DDBJ whole genome shotgun (WGS) entry which is preliminary data.</text>
</comment>
<evidence type="ECO:0008006" key="4">
    <source>
        <dbReference type="Google" id="ProtNLM"/>
    </source>
</evidence>
<dbReference type="STRING" id="4846.A0A367JZ70"/>
<dbReference type="InterPro" id="IPR016024">
    <property type="entry name" value="ARM-type_fold"/>
</dbReference>